<dbReference type="HOGENOM" id="CLU_1834176_0_0_7"/>
<gene>
    <name evidence="2" type="ordered locus">Sfum_0882</name>
</gene>
<dbReference type="KEGG" id="sfu:Sfum_0882"/>
<evidence type="ECO:0000313" key="2">
    <source>
        <dbReference type="EMBL" id="ABK16579.1"/>
    </source>
</evidence>
<feature type="region of interest" description="Disordered" evidence="1">
    <location>
        <begin position="13"/>
        <end position="81"/>
    </location>
</feature>
<dbReference type="InParanoid" id="A0LGM7"/>
<reference evidence="2 3" key="1">
    <citation type="submission" date="2006-10" db="EMBL/GenBank/DDBJ databases">
        <title>Complete sequence of Syntrophobacter fumaroxidans MPOB.</title>
        <authorList>
            <consortium name="US DOE Joint Genome Institute"/>
            <person name="Copeland A."/>
            <person name="Lucas S."/>
            <person name="Lapidus A."/>
            <person name="Barry K."/>
            <person name="Detter J.C."/>
            <person name="Glavina del Rio T."/>
            <person name="Hammon N."/>
            <person name="Israni S."/>
            <person name="Pitluck S."/>
            <person name="Goltsman E.G."/>
            <person name="Martinez M."/>
            <person name="Schmutz J."/>
            <person name="Larimer F."/>
            <person name="Land M."/>
            <person name="Hauser L."/>
            <person name="Kyrpides N."/>
            <person name="Kim E."/>
            <person name="Boone D.R."/>
            <person name="Brockman F."/>
            <person name="Culley D."/>
            <person name="Ferry J."/>
            <person name="Gunsalus R."/>
            <person name="McInerney M.J."/>
            <person name="Morrison M."/>
            <person name="Plugge C."/>
            <person name="Rohlin L."/>
            <person name="Scholten J."/>
            <person name="Sieber J."/>
            <person name="Stams A.J.M."/>
            <person name="Worm P."/>
            <person name="Henstra A.M."/>
            <person name="Richardson P."/>
        </authorList>
    </citation>
    <scope>NUCLEOTIDE SEQUENCE [LARGE SCALE GENOMIC DNA]</scope>
    <source>
        <strain evidence="3">DSM 10017 / MPOB</strain>
    </source>
</reference>
<dbReference type="EMBL" id="CP000478">
    <property type="protein sequence ID" value="ABK16579.1"/>
    <property type="molecule type" value="Genomic_DNA"/>
</dbReference>
<evidence type="ECO:0000313" key="3">
    <source>
        <dbReference type="Proteomes" id="UP000001784"/>
    </source>
</evidence>
<dbReference type="AlphaFoldDB" id="A0LGM7"/>
<evidence type="ECO:0000256" key="1">
    <source>
        <dbReference type="SAM" id="MobiDB-lite"/>
    </source>
</evidence>
<keyword evidence="3" id="KW-1185">Reference proteome</keyword>
<dbReference type="Proteomes" id="UP000001784">
    <property type="component" value="Chromosome"/>
</dbReference>
<accession>A0LGM7</accession>
<protein>
    <submittedName>
        <fullName evidence="2">Uncharacterized protein</fullName>
    </submittedName>
</protein>
<sequence>MCACPNPRWLIDGNPERNVPHTTGMLNRPGRSPPRPFPCAGTSGFPRDAPGVSGPSARHSLSPGRMNTPSTPITKSRPSKTKSVPLRFLLLFSSEYLMILWKISACPGKFPGQNPTSKRSSGFLGGHLEALFRSDAHRMS</sequence>
<organism evidence="2 3">
    <name type="scientific">Syntrophobacter fumaroxidans (strain DSM 10017 / MPOB)</name>
    <dbReference type="NCBI Taxonomy" id="335543"/>
    <lineage>
        <taxon>Bacteria</taxon>
        <taxon>Pseudomonadati</taxon>
        <taxon>Thermodesulfobacteriota</taxon>
        <taxon>Syntrophobacteria</taxon>
        <taxon>Syntrophobacterales</taxon>
        <taxon>Syntrophobacteraceae</taxon>
        <taxon>Syntrophobacter</taxon>
    </lineage>
</organism>
<feature type="compositionally biased region" description="Polar residues" evidence="1">
    <location>
        <begin position="65"/>
        <end position="76"/>
    </location>
</feature>
<proteinExistence type="predicted"/>
<name>A0LGM7_SYNFM</name>